<dbReference type="GO" id="GO:0043495">
    <property type="term" value="F:protein-membrane adaptor activity"/>
    <property type="evidence" value="ECO:0007669"/>
    <property type="project" value="TreeGrafter"/>
</dbReference>
<proteinExistence type="predicted"/>
<feature type="compositionally biased region" description="Basic and acidic residues" evidence="5">
    <location>
        <begin position="300"/>
        <end position="328"/>
    </location>
</feature>
<dbReference type="InterPro" id="IPR045119">
    <property type="entry name" value="SUN1-5"/>
</dbReference>
<dbReference type="InterPro" id="IPR012919">
    <property type="entry name" value="SUN_dom"/>
</dbReference>
<dbReference type="Proteomes" id="UP000325780">
    <property type="component" value="Unassembled WGS sequence"/>
</dbReference>
<gene>
    <name evidence="7" type="ORF">BDV25DRAFT_63639</name>
</gene>
<feature type="region of interest" description="Disordered" evidence="5">
    <location>
        <begin position="1"/>
        <end position="56"/>
    </location>
</feature>
<organism evidence="7 8">
    <name type="scientific">Aspergillus avenaceus</name>
    <dbReference type="NCBI Taxonomy" id="36643"/>
    <lineage>
        <taxon>Eukaryota</taxon>
        <taxon>Fungi</taxon>
        <taxon>Dikarya</taxon>
        <taxon>Ascomycota</taxon>
        <taxon>Pezizomycotina</taxon>
        <taxon>Eurotiomycetes</taxon>
        <taxon>Eurotiomycetidae</taxon>
        <taxon>Eurotiales</taxon>
        <taxon>Aspergillaceae</taxon>
        <taxon>Aspergillus</taxon>
        <taxon>Aspergillus subgen. Circumdati</taxon>
    </lineage>
</organism>
<dbReference type="OrthoDB" id="342281at2759"/>
<dbReference type="PANTHER" id="PTHR12911:SF8">
    <property type="entry name" value="KLAROID PROTEIN-RELATED"/>
    <property type="match status" value="1"/>
</dbReference>
<feature type="compositionally biased region" description="Polar residues" evidence="5">
    <location>
        <begin position="130"/>
        <end position="146"/>
    </location>
</feature>
<dbReference type="Gene3D" id="2.60.120.260">
    <property type="entry name" value="Galactose-binding domain-like"/>
    <property type="match status" value="1"/>
</dbReference>
<evidence type="ECO:0000256" key="4">
    <source>
        <dbReference type="ARBA" id="ARBA00023136"/>
    </source>
</evidence>
<dbReference type="GO" id="GO:0034993">
    <property type="term" value="C:meiotic nuclear membrane microtubule tethering complex"/>
    <property type="evidence" value="ECO:0007669"/>
    <property type="project" value="TreeGrafter"/>
</dbReference>
<keyword evidence="2" id="KW-0812">Transmembrane</keyword>
<evidence type="ECO:0000313" key="8">
    <source>
        <dbReference type="Proteomes" id="UP000325780"/>
    </source>
</evidence>
<name>A0A5N6U8L4_ASPAV</name>
<dbReference type="AlphaFoldDB" id="A0A5N6U8L4"/>
<dbReference type="EMBL" id="ML742025">
    <property type="protein sequence ID" value="KAE8154930.1"/>
    <property type="molecule type" value="Genomic_DNA"/>
</dbReference>
<evidence type="ECO:0000256" key="2">
    <source>
        <dbReference type="ARBA" id="ARBA00022692"/>
    </source>
</evidence>
<feature type="region of interest" description="Disordered" evidence="5">
    <location>
        <begin position="73"/>
        <end position="166"/>
    </location>
</feature>
<keyword evidence="4" id="KW-0472">Membrane</keyword>
<evidence type="ECO:0000259" key="6">
    <source>
        <dbReference type="PROSITE" id="PS51469"/>
    </source>
</evidence>
<evidence type="ECO:0000256" key="1">
    <source>
        <dbReference type="ARBA" id="ARBA00004370"/>
    </source>
</evidence>
<sequence length="714" mass="78730">MPPKRASTRRLGAVGLASDTPSYIPGMSSPNARNPALPEVPTKPSFAYGSSTAPDIPGVLAAKSMNLTEVASSIDEGLRGAQGRAENRSRMSTRSRRQSISASVSPVRRRRREPTPDELQLQESLREATMTPNPIDTARSNHGEQSTPTPTPPKPHTLSTASSPATDLLTNPKVLAHDQLYPSPLQRAGSPTHRDISLSSPQFGTSIDNESVISWNVERDIHEDALQRTRPNRYFDAPHGKNISAPPRRISGFPFAHETIEEEEEPVSQISIAKSRHSESANTTRPRSQSQSESEQASEPEPKREPKREPESDFESAPERVPEPEREPTPQISSAPARTIIPSHPVLRISPKETTPPLHERMNTNTRSMRDAATSLLTGQLFRILVVILVAVSMLLKGYTSGTFSGIASNIGSHLPHFADSPSRDLNSTAIEAVRGLSNQVISLGAQVSSLSREVDVVKSDARIVPEPVTVIESISARHPTPKTNFLSPGMGVLVDPYLTSPTTGQTKGLFQRLKSKLFLSDQERPKQSPLSALTAWQDVGECWCTTPRNGVSQLGLLLSRPMVPEEVVVEHIPKGASLRPGVAPQDMELWARFQVVDNSSSDMSHSTSHFRSGEPPTPSNQLFLHRHIMDVLREGYKGEPESAYSSDQYLGPTYYRVGRWRYDLNARDHIQPFLLDAVFDMESIRVDKVVFRIKSNWGANETCIYRVKLHGHM</sequence>
<reference evidence="7 8" key="1">
    <citation type="submission" date="2019-04" db="EMBL/GenBank/DDBJ databases">
        <title>Friends and foes A comparative genomics study of 23 Aspergillus species from section Flavi.</title>
        <authorList>
            <consortium name="DOE Joint Genome Institute"/>
            <person name="Kjaerbolling I."/>
            <person name="Vesth T."/>
            <person name="Frisvad J.C."/>
            <person name="Nybo J.L."/>
            <person name="Theobald S."/>
            <person name="Kildgaard S."/>
            <person name="Isbrandt T."/>
            <person name="Kuo A."/>
            <person name="Sato A."/>
            <person name="Lyhne E.K."/>
            <person name="Kogle M.E."/>
            <person name="Wiebenga A."/>
            <person name="Kun R.S."/>
            <person name="Lubbers R.J."/>
            <person name="Makela M.R."/>
            <person name="Barry K."/>
            <person name="Chovatia M."/>
            <person name="Clum A."/>
            <person name="Daum C."/>
            <person name="Haridas S."/>
            <person name="He G."/>
            <person name="LaButti K."/>
            <person name="Lipzen A."/>
            <person name="Mondo S."/>
            <person name="Riley R."/>
            <person name="Salamov A."/>
            <person name="Simmons B.A."/>
            <person name="Magnuson J.K."/>
            <person name="Henrissat B."/>
            <person name="Mortensen U.H."/>
            <person name="Larsen T.O."/>
            <person name="Devries R.P."/>
            <person name="Grigoriev I.V."/>
            <person name="Machida M."/>
            <person name="Baker S.E."/>
            <person name="Andersen M.R."/>
        </authorList>
    </citation>
    <scope>NUCLEOTIDE SEQUENCE [LARGE SCALE GENOMIC DNA]</scope>
    <source>
        <strain evidence="7 8">IBT 18842</strain>
    </source>
</reference>
<keyword evidence="3" id="KW-1133">Transmembrane helix</keyword>
<feature type="domain" description="SUN" evidence="6">
    <location>
        <begin position="492"/>
        <end position="714"/>
    </location>
</feature>
<keyword evidence="8" id="KW-1185">Reference proteome</keyword>
<evidence type="ECO:0000256" key="5">
    <source>
        <dbReference type="SAM" id="MobiDB-lite"/>
    </source>
</evidence>
<feature type="region of interest" description="Disordered" evidence="5">
    <location>
        <begin position="229"/>
        <end position="343"/>
    </location>
</feature>
<evidence type="ECO:0000256" key="3">
    <source>
        <dbReference type="ARBA" id="ARBA00022989"/>
    </source>
</evidence>
<accession>A0A5N6U8L4</accession>
<dbReference type="PROSITE" id="PS51469">
    <property type="entry name" value="SUN"/>
    <property type="match status" value="1"/>
</dbReference>
<dbReference type="Pfam" id="PF07738">
    <property type="entry name" value="Sad1_UNC"/>
    <property type="match status" value="1"/>
</dbReference>
<protein>
    <recommendedName>
        <fullName evidence="6">SUN domain-containing protein</fullName>
    </recommendedName>
</protein>
<evidence type="ECO:0000313" key="7">
    <source>
        <dbReference type="EMBL" id="KAE8154930.1"/>
    </source>
</evidence>
<comment type="subcellular location">
    <subcellularLocation>
        <location evidence="1">Membrane</location>
    </subcellularLocation>
</comment>
<dbReference type="PANTHER" id="PTHR12911">
    <property type="entry name" value="SAD1/UNC-84-LIKE PROTEIN-RELATED"/>
    <property type="match status" value="1"/>
</dbReference>
<feature type="compositionally biased region" description="Low complexity" evidence="5">
    <location>
        <begin position="288"/>
        <end position="299"/>
    </location>
</feature>